<feature type="region of interest" description="Disordered" evidence="1">
    <location>
        <begin position="7"/>
        <end position="42"/>
    </location>
</feature>
<name>A0A2T0UMN4_9ACTN</name>
<sequence>MLSVVRRAMRLPGGLPDPDGSGKPLRIKHPLQERPVDGPPLLVAHRTRSPLGIGKGGIASRGPDEPEQVGEHVIHAHGIEPKPFQRPKLMLVFRALPRPQRRPTGRNRSGPRMLPVQQVVLPSDDLKPGAPIQPVQPLPLHPPEQEIKHQSGELALAGNIRVQGHRSLPELLGQPPHGHGLQPLGIGQRNGGRDHLVNGQPLPGPAARFGSGSPEQLKQVRLRRLSGSTHAKNLTRKVVRRTTY</sequence>
<proteinExistence type="predicted"/>
<accession>A0A2T0UMN4</accession>
<keyword evidence="3" id="KW-1185">Reference proteome</keyword>
<dbReference type="Proteomes" id="UP000238176">
    <property type="component" value="Unassembled WGS sequence"/>
</dbReference>
<gene>
    <name evidence="2" type="ORF">B0I28_104349</name>
</gene>
<feature type="compositionally biased region" description="Low complexity" evidence="1">
    <location>
        <begin position="11"/>
        <end position="24"/>
    </location>
</feature>
<evidence type="ECO:0000256" key="1">
    <source>
        <dbReference type="SAM" id="MobiDB-lite"/>
    </source>
</evidence>
<feature type="region of interest" description="Disordered" evidence="1">
    <location>
        <begin position="184"/>
        <end position="214"/>
    </location>
</feature>
<evidence type="ECO:0000313" key="2">
    <source>
        <dbReference type="EMBL" id="PRY59189.1"/>
    </source>
</evidence>
<dbReference type="EMBL" id="PVTJ01000004">
    <property type="protein sequence ID" value="PRY59189.1"/>
    <property type="molecule type" value="Genomic_DNA"/>
</dbReference>
<reference evidence="2 3" key="1">
    <citation type="submission" date="2018-03" db="EMBL/GenBank/DDBJ databases">
        <title>Genomic Encyclopedia of Type Strains, Phase III (KMG-III): the genomes of soil and plant-associated and newly described type strains.</title>
        <authorList>
            <person name="Whitman W."/>
        </authorList>
    </citation>
    <scope>NUCLEOTIDE SEQUENCE [LARGE SCALE GENOMIC DNA]</scope>
    <source>
        <strain evidence="2 3">CGMCC 4.7067</strain>
    </source>
</reference>
<comment type="caution">
    <text evidence="2">The sequence shown here is derived from an EMBL/GenBank/DDBJ whole genome shotgun (WGS) entry which is preliminary data.</text>
</comment>
<evidence type="ECO:0000313" key="3">
    <source>
        <dbReference type="Proteomes" id="UP000238176"/>
    </source>
</evidence>
<dbReference type="AlphaFoldDB" id="A0A2T0UMN4"/>
<protein>
    <submittedName>
        <fullName evidence="2">Uncharacterized protein</fullName>
    </submittedName>
</protein>
<organism evidence="2 3">
    <name type="scientific">Glycomyces artemisiae</name>
    <dbReference type="NCBI Taxonomy" id="1076443"/>
    <lineage>
        <taxon>Bacteria</taxon>
        <taxon>Bacillati</taxon>
        <taxon>Actinomycetota</taxon>
        <taxon>Actinomycetes</taxon>
        <taxon>Glycomycetales</taxon>
        <taxon>Glycomycetaceae</taxon>
        <taxon>Glycomyces</taxon>
    </lineage>
</organism>